<proteinExistence type="predicted"/>
<sequence>MTKSKILVVRFSRCTPYDCLSFPLRRLECVTERFLTATLIIIKPCVRLQRARNRKRAIIIKTGSRQGIKNLFFFLAPSEQLSISFTHRLTRETKKCLL</sequence>
<evidence type="ECO:0000313" key="1">
    <source>
        <dbReference type="EMBL" id="XDJ00069.1"/>
    </source>
</evidence>
<accession>A0AB39C1S5</accession>
<dbReference type="EMBL" id="PP926504">
    <property type="protein sequence ID" value="XDJ00069.1"/>
    <property type="molecule type" value="Genomic_DNA"/>
</dbReference>
<reference evidence="1" key="1">
    <citation type="submission" date="2024-06" db="EMBL/GenBank/DDBJ databases">
        <title>This phage originates from the Bacteriophage catalogue of the Bacteriophage Competence Centre, Department of Microbiology und Biotechnology, Max Rubner-Institut, Kiel, Germany.</title>
        <authorList>
            <person name="Sprotte S."/>
            <person name="Brinks E."/>
            <person name="Hille F."/>
        </authorList>
    </citation>
    <scope>NUCLEOTIDE SEQUENCE</scope>
</reference>
<name>A0AB39C1S5_9CAUD</name>
<organism evidence="1">
    <name type="scientific">Salmonella phage PMBT36</name>
    <dbReference type="NCBI Taxonomy" id="3229746"/>
    <lineage>
        <taxon>Viruses</taxon>
        <taxon>Duplodnaviria</taxon>
        <taxon>Heunggongvirae</taxon>
        <taxon>Uroviricota</taxon>
        <taxon>Caudoviricetes</taxon>
    </lineage>
</organism>
<protein>
    <submittedName>
        <fullName evidence="1">Uncharacterized protein</fullName>
    </submittedName>
</protein>